<feature type="region of interest" description="Disordered" evidence="1">
    <location>
        <begin position="1"/>
        <end position="125"/>
    </location>
</feature>
<evidence type="ECO:0000313" key="3">
    <source>
        <dbReference type="Proteomes" id="UP000256964"/>
    </source>
</evidence>
<gene>
    <name evidence="2" type="ORF">OH76DRAFT_757700</name>
</gene>
<dbReference type="AlphaFoldDB" id="A0A371DT10"/>
<sequence length="208" mass="22678">MDSNVALKSDDGLPKHSEKSVATRVLEQESANPPTEPATSPTGQGVVETTELMPEAMHKSVDDAETVIPVDDPPQGSEKSRAARLTDYMSTERSTPPTNTEPPTPPTEVVTAPSEPSTSPSGPRITPELREIWLRELGDPDPPSLAGLLLLNDKLYRRLGQLFKSWHNCDPDDASGRQTLDSEIKTVKRAYDLIKKYGSEAHRARKGG</sequence>
<dbReference type="Proteomes" id="UP000256964">
    <property type="component" value="Unassembled WGS sequence"/>
</dbReference>
<protein>
    <submittedName>
        <fullName evidence="2">Uncharacterized protein</fullName>
    </submittedName>
</protein>
<dbReference type="EMBL" id="KZ857382">
    <property type="protein sequence ID" value="RDX55644.1"/>
    <property type="molecule type" value="Genomic_DNA"/>
</dbReference>
<evidence type="ECO:0000256" key="1">
    <source>
        <dbReference type="SAM" id="MobiDB-lite"/>
    </source>
</evidence>
<feature type="compositionally biased region" description="Basic and acidic residues" evidence="1">
    <location>
        <begin position="8"/>
        <end position="21"/>
    </location>
</feature>
<organism evidence="2 3">
    <name type="scientific">Lentinus brumalis</name>
    <dbReference type="NCBI Taxonomy" id="2498619"/>
    <lineage>
        <taxon>Eukaryota</taxon>
        <taxon>Fungi</taxon>
        <taxon>Dikarya</taxon>
        <taxon>Basidiomycota</taxon>
        <taxon>Agaricomycotina</taxon>
        <taxon>Agaricomycetes</taxon>
        <taxon>Polyporales</taxon>
        <taxon>Polyporaceae</taxon>
        <taxon>Lentinus</taxon>
    </lineage>
</organism>
<feature type="compositionally biased region" description="Polar residues" evidence="1">
    <location>
        <begin position="29"/>
        <end position="43"/>
    </location>
</feature>
<reference evidence="2 3" key="1">
    <citation type="journal article" date="2018" name="Biotechnol. Biofuels">
        <title>Integrative visual omics of the white-rot fungus Polyporus brumalis exposes the biotechnological potential of its oxidative enzymes for delignifying raw plant biomass.</title>
        <authorList>
            <person name="Miyauchi S."/>
            <person name="Rancon A."/>
            <person name="Drula E."/>
            <person name="Hage H."/>
            <person name="Chaduli D."/>
            <person name="Favel A."/>
            <person name="Grisel S."/>
            <person name="Henrissat B."/>
            <person name="Herpoel-Gimbert I."/>
            <person name="Ruiz-Duenas F.J."/>
            <person name="Chevret D."/>
            <person name="Hainaut M."/>
            <person name="Lin J."/>
            <person name="Wang M."/>
            <person name="Pangilinan J."/>
            <person name="Lipzen A."/>
            <person name="Lesage-Meessen L."/>
            <person name="Navarro D."/>
            <person name="Riley R."/>
            <person name="Grigoriev I.V."/>
            <person name="Zhou S."/>
            <person name="Raouche S."/>
            <person name="Rosso M.N."/>
        </authorList>
    </citation>
    <scope>NUCLEOTIDE SEQUENCE [LARGE SCALE GENOMIC DNA]</scope>
    <source>
        <strain evidence="2 3">BRFM 1820</strain>
    </source>
</reference>
<feature type="compositionally biased region" description="Low complexity" evidence="1">
    <location>
        <begin position="107"/>
        <end position="116"/>
    </location>
</feature>
<keyword evidence="3" id="KW-1185">Reference proteome</keyword>
<evidence type="ECO:0000313" key="2">
    <source>
        <dbReference type="EMBL" id="RDX55644.1"/>
    </source>
</evidence>
<accession>A0A371DT10</accession>
<proteinExistence type="predicted"/>
<name>A0A371DT10_9APHY</name>